<dbReference type="EMBL" id="FXYX01000001">
    <property type="protein sequence ID" value="SMX65260.1"/>
    <property type="molecule type" value="Genomic_DNA"/>
</dbReference>
<keyword evidence="3" id="KW-0808">Transferase</keyword>
<dbReference type="SUPFAM" id="SSF53448">
    <property type="entry name" value="Nucleotide-diphospho-sugar transferases"/>
    <property type="match status" value="1"/>
</dbReference>
<evidence type="ECO:0000313" key="3">
    <source>
        <dbReference type="EMBL" id="SMX65260.1"/>
    </source>
</evidence>
<dbReference type="InterPro" id="IPR029044">
    <property type="entry name" value="Nucleotide-diphossugar_trans"/>
</dbReference>
<proteinExistence type="predicted"/>
<dbReference type="AlphaFoldDB" id="A0A2H1HQW9"/>
<dbReference type="InterPro" id="IPR001173">
    <property type="entry name" value="Glyco_trans_2-like"/>
</dbReference>
<dbReference type="InterPro" id="IPR054028">
    <property type="entry name" value="TarS/TarP_linker"/>
</dbReference>
<protein>
    <submittedName>
        <fullName evidence="3">Glycosyl transferase family 2</fullName>
    </submittedName>
</protein>
<dbReference type="GO" id="GO:0016758">
    <property type="term" value="F:hexosyltransferase activity"/>
    <property type="evidence" value="ECO:0007669"/>
    <property type="project" value="UniProtKB-ARBA"/>
</dbReference>
<keyword evidence="4" id="KW-1185">Reference proteome</keyword>
<reference evidence="4" key="1">
    <citation type="submission" date="2017-03" db="EMBL/GenBank/DDBJ databases">
        <authorList>
            <person name="Monnet C."/>
        </authorList>
    </citation>
    <scope>NUCLEOTIDE SEQUENCE [LARGE SCALE GENOMIC DNA]</scope>
    <source>
        <strain evidence="4">ATCC 49514</strain>
    </source>
</reference>
<evidence type="ECO:0000259" key="2">
    <source>
        <dbReference type="Pfam" id="PF22181"/>
    </source>
</evidence>
<organism evidence="3 4">
    <name type="scientific">Brevibacterium iodinum ATCC 49514</name>
    <dbReference type="NCBI Taxonomy" id="1255616"/>
    <lineage>
        <taxon>Bacteria</taxon>
        <taxon>Bacillati</taxon>
        <taxon>Actinomycetota</taxon>
        <taxon>Actinomycetes</taxon>
        <taxon>Micrococcales</taxon>
        <taxon>Brevibacteriaceae</taxon>
        <taxon>Brevibacterium</taxon>
    </lineage>
</organism>
<sequence length="605" mass="66341">MTELPAKTGPNPTGIDVSVVIPVYNCEKYIQETVESVRAQDMHAGALEIIAVDDGSTDDSLNILNKLAADCTDLHVHSTPNSGSAAAPRNFGLERARGRYVFFLDADDKFSPNALSRLTEVADTTGSGVVLGKMGLFGEKRAGNVPSTAFGKTLFAVDFIDSKAHSTLGAWKLFRRSILMDNDIRFPLGYKIGEDQPFTMKAYLHSPHISILADQVYYWLRGRDDGTNITATGQPPSKHLCRILTLIKTIVDNTEPGERRDHLLRRPIIGAAGVKSVFGKKMLAAHDRAEREAMVKEFREVVAPLWNSNIRDHGVPESQILVDLAVRGDIDEIETVSRLLAHKKPVPLSFDEEHAQLVYEPRAGDSVGDLRVRLHQSLESITSTADGIIIRGEFGVAGLGRAPDSAHIILRHRKLGTKITSKIDISRTYTRSFGTRVRFSTDVQISKLADSGIWELFIKAKWSSMVVRERLGIARTAGMDTAPIIIGDPVEGVVFFDQSDGLSVDLGPTEKHLDPVKRHELHVVDQFEVGRSVVFVISGPVSNMKAASYQADDKSKSKPARFIVHSTDQASIVIPRSAAKKQGCAIELKDAEGNSVEIALTELRD</sequence>
<dbReference type="RefSeq" id="WP_167443968.1">
    <property type="nucleotide sequence ID" value="NZ_FXYX01000001.1"/>
</dbReference>
<dbReference type="PANTHER" id="PTHR22916">
    <property type="entry name" value="GLYCOSYLTRANSFERASE"/>
    <property type="match status" value="1"/>
</dbReference>
<dbReference type="CDD" id="cd00761">
    <property type="entry name" value="Glyco_tranf_GTA_type"/>
    <property type="match status" value="1"/>
</dbReference>
<evidence type="ECO:0000313" key="4">
    <source>
        <dbReference type="Proteomes" id="UP000234382"/>
    </source>
</evidence>
<dbReference type="Pfam" id="PF00535">
    <property type="entry name" value="Glycos_transf_2"/>
    <property type="match status" value="1"/>
</dbReference>
<name>A0A2H1HQW9_9MICO</name>
<evidence type="ECO:0000259" key="1">
    <source>
        <dbReference type="Pfam" id="PF00535"/>
    </source>
</evidence>
<dbReference type="Proteomes" id="UP000234382">
    <property type="component" value="Unassembled WGS sequence"/>
</dbReference>
<accession>A0A2H1HQW9</accession>
<dbReference type="Gene3D" id="3.90.550.10">
    <property type="entry name" value="Spore Coat Polysaccharide Biosynthesis Protein SpsA, Chain A"/>
    <property type="match status" value="1"/>
</dbReference>
<dbReference type="Pfam" id="PF22181">
    <property type="entry name" value="TarS_linker"/>
    <property type="match status" value="1"/>
</dbReference>
<feature type="domain" description="TarS/TarP linker" evidence="2">
    <location>
        <begin position="246"/>
        <end position="335"/>
    </location>
</feature>
<dbReference type="PANTHER" id="PTHR22916:SF3">
    <property type="entry name" value="UDP-GLCNAC:BETAGAL BETA-1,3-N-ACETYLGLUCOSAMINYLTRANSFERASE-LIKE PROTEIN 1"/>
    <property type="match status" value="1"/>
</dbReference>
<feature type="domain" description="Glycosyltransferase 2-like" evidence="1">
    <location>
        <begin position="18"/>
        <end position="180"/>
    </location>
</feature>
<gene>
    <name evidence="3" type="ORF">BI49514_00139</name>
</gene>